<gene>
    <name evidence="2" type="ORF">PDE001_LOCUS3954</name>
</gene>
<keyword evidence="3" id="KW-1185">Reference proteome</keyword>
<evidence type="ECO:0000313" key="3">
    <source>
        <dbReference type="Proteomes" id="UP001162029"/>
    </source>
</evidence>
<dbReference type="EMBL" id="CANTFM010000691">
    <property type="protein sequence ID" value="CAI5728117.1"/>
    <property type="molecule type" value="Genomic_DNA"/>
</dbReference>
<protein>
    <recommendedName>
        <fullName evidence="1">DUF4209 domain-containing protein</fullName>
    </recommendedName>
</protein>
<proteinExistence type="predicted"/>
<comment type="caution">
    <text evidence="2">The sequence shown here is derived from an EMBL/GenBank/DDBJ whole genome shotgun (WGS) entry which is preliminary data.</text>
</comment>
<dbReference type="InterPro" id="IPR039635">
    <property type="entry name" value="ERMARD"/>
</dbReference>
<evidence type="ECO:0000259" key="1">
    <source>
        <dbReference type="Pfam" id="PF13910"/>
    </source>
</evidence>
<dbReference type="AlphaFoldDB" id="A0AAV0TXZ4"/>
<feature type="domain" description="DUF4209" evidence="1">
    <location>
        <begin position="2"/>
        <end position="62"/>
    </location>
</feature>
<dbReference type="PANTHER" id="PTHR31701:SF2">
    <property type="entry name" value="ENDOPLASMIC RETICULUM MEMBRANE-ASSOCIATED RNA DEGRADATION PROTEIN"/>
    <property type="match status" value="1"/>
</dbReference>
<name>A0AAV0TXZ4_9STRA</name>
<sequence>MILRDLLHSDTLLDALPAGLLHLLRILFLPSEMNLRNLVWHGFMAPPELPKCCGCLTLLLIMVLLRFFDGTTGGLMRDEKDRKKNLFHIDSFDDKFVTRSEYLLEGKQQQKLVSVLRQQPSSIREKIMCRWTKSSFIPAGRSNLLRRAINVLVETGDETWFLFAVLPVLEHALRIEFFRVNQERAGLASAYGLAQIDAYYSTLDGFGQKDKHQILLYPTVLLDAENSSSSSEKESGNSRESVANALYEQLPFASLAALLDLFMMSSGPNIRAKLCHGDANLSSLFRNSSIECKLSTKVSSATQLLFEALILICESSKQLSVPPSTEAATITDAFSLPLDISRCLQSFSVATTCSFHPFYRSHRALSTAHCVAVKFAFFRARWTVYNLEKVYIDGVENSSLTRVVFNAFKTNDDATLTLVEKSDRVREFQAALVSRAKFESDEHDESRKTRKKSYACLIRQLNDRFDAVLARINHDFETNHRSSPAKLCYSVFLALTEAEGSPRMKSAFNLLKGSNERKLLALSDRDGLSVASCMMEIIICCQRSLQTYRCRIEQLHRIVAEGRARTNHRRSLLTSIFFLSVFERMQLMSLSIVEHQLSHLHDISASMAVQSYFEKRLVKTNLCPQAVHVEKLQRKLLQCITSFEGCAGSTESSQKSREQAIERALQFLNSKALQAAFPL</sequence>
<reference evidence="2" key="1">
    <citation type="submission" date="2022-12" db="EMBL/GenBank/DDBJ databases">
        <authorList>
            <person name="Webb A."/>
        </authorList>
    </citation>
    <scope>NUCLEOTIDE SEQUENCE</scope>
    <source>
        <strain evidence="2">Pd1</strain>
    </source>
</reference>
<dbReference type="Pfam" id="PF13910">
    <property type="entry name" value="DUF4209"/>
    <property type="match status" value="1"/>
</dbReference>
<dbReference type="InterPro" id="IPR025209">
    <property type="entry name" value="DUF4209"/>
</dbReference>
<dbReference type="PANTHER" id="PTHR31701">
    <property type="entry name" value="ENDOPLASMIC RETICULUM MEMBRANE-ASSOCIATED RNA DEGRADATION PROTEIN"/>
    <property type="match status" value="1"/>
</dbReference>
<evidence type="ECO:0000313" key="2">
    <source>
        <dbReference type="EMBL" id="CAI5728117.1"/>
    </source>
</evidence>
<organism evidence="2 3">
    <name type="scientific">Peronospora destructor</name>
    <dbReference type="NCBI Taxonomy" id="86335"/>
    <lineage>
        <taxon>Eukaryota</taxon>
        <taxon>Sar</taxon>
        <taxon>Stramenopiles</taxon>
        <taxon>Oomycota</taxon>
        <taxon>Peronosporomycetes</taxon>
        <taxon>Peronosporales</taxon>
        <taxon>Peronosporaceae</taxon>
        <taxon>Peronospora</taxon>
    </lineage>
</organism>
<accession>A0AAV0TXZ4</accession>
<dbReference type="Proteomes" id="UP001162029">
    <property type="component" value="Unassembled WGS sequence"/>
</dbReference>